<reference evidence="5" key="1">
    <citation type="submission" date="2017-09" db="EMBL/GenBank/DDBJ databases">
        <title>Depth-based differentiation of microbial function through sediment-hosted aquifers and enrichment of novel symbionts in the deep terrestrial subsurface.</title>
        <authorList>
            <person name="Probst A.J."/>
            <person name="Ladd B."/>
            <person name="Jarett J.K."/>
            <person name="Geller-Mcgrath D.E."/>
            <person name="Sieber C.M.K."/>
            <person name="Emerson J.B."/>
            <person name="Anantharaman K."/>
            <person name="Thomas B.C."/>
            <person name="Malmstrom R."/>
            <person name="Stieglmeier M."/>
            <person name="Klingl A."/>
            <person name="Woyke T."/>
            <person name="Ryan C.M."/>
            <person name="Banfield J.F."/>
        </authorList>
    </citation>
    <scope>NUCLEOTIDE SEQUENCE [LARGE SCALE GENOMIC DNA]</scope>
</reference>
<sequence>MEKDKHFIADIPQKALLEYGGRVLLVKETKQAGRWQLPGGRLNEGETPKEGLKREIREELSMEIDVEGIFDTFVYKSVSGLNHYLVIYRCHFMGNPEDIKLDKENQEMKWVRKGEYEDLDPMWDEYRAVLDRFFNQSVPIKEID</sequence>
<dbReference type="Gene3D" id="3.90.79.10">
    <property type="entry name" value="Nucleoside Triphosphate Pyrophosphohydrolase"/>
    <property type="match status" value="1"/>
</dbReference>
<evidence type="ECO:0000313" key="5">
    <source>
        <dbReference type="Proteomes" id="UP000229098"/>
    </source>
</evidence>
<dbReference type="EMBL" id="PFEF01000008">
    <property type="protein sequence ID" value="PJE64173.1"/>
    <property type="molecule type" value="Genomic_DNA"/>
</dbReference>
<name>A0A2M8KWC5_9BACT</name>
<feature type="domain" description="Nudix hydrolase" evidence="3">
    <location>
        <begin position="2"/>
        <end position="135"/>
    </location>
</feature>
<comment type="caution">
    <text evidence="4">The sequence shown here is derived from an EMBL/GenBank/DDBJ whole genome shotgun (WGS) entry which is preliminary data.</text>
</comment>
<accession>A0A2M8KWC5</accession>
<dbReference type="GO" id="GO:0016787">
    <property type="term" value="F:hydrolase activity"/>
    <property type="evidence" value="ECO:0007669"/>
    <property type="project" value="UniProtKB-KW"/>
</dbReference>
<keyword evidence="2" id="KW-0378">Hydrolase</keyword>
<evidence type="ECO:0000256" key="2">
    <source>
        <dbReference type="ARBA" id="ARBA00022801"/>
    </source>
</evidence>
<dbReference type="AlphaFoldDB" id="A0A2M8KWC5"/>
<dbReference type="SUPFAM" id="SSF55811">
    <property type="entry name" value="Nudix"/>
    <property type="match status" value="1"/>
</dbReference>
<proteinExistence type="predicted"/>
<dbReference type="PANTHER" id="PTHR43046">
    <property type="entry name" value="GDP-MANNOSE MANNOSYL HYDROLASE"/>
    <property type="match status" value="1"/>
</dbReference>
<dbReference type="PROSITE" id="PS51462">
    <property type="entry name" value="NUDIX"/>
    <property type="match status" value="1"/>
</dbReference>
<dbReference type="PRINTS" id="PR00502">
    <property type="entry name" value="NUDIXFAMILY"/>
</dbReference>
<dbReference type="PANTHER" id="PTHR43046:SF14">
    <property type="entry name" value="MUTT_NUDIX FAMILY PROTEIN"/>
    <property type="match status" value="1"/>
</dbReference>
<gene>
    <name evidence="4" type="ORF">COU90_03660</name>
</gene>
<dbReference type="Proteomes" id="UP000229098">
    <property type="component" value="Unassembled WGS sequence"/>
</dbReference>
<dbReference type="InterPro" id="IPR020476">
    <property type="entry name" value="Nudix_hydrolase"/>
</dbReference>
<evidence type="ECO:0000259" key="3">
    <source>
        <dbReference type="PROSITE" id="PS51462"/>
    </source>
</evidence>
<comment type="cofactor">
    <cofactor evidence="1">
        <name>Mg(2+)</name>
        <dbReference type="ChEBI" id="CHEBI:18420"/>
    </cofactor>
</comment>
<protein>
    <recommendedName>
        <fullName evidence="3">Nudix hydrolase domain-containing protein</fullName>
    </recommendedName>
</protein>
<dbReference type="InterPro" id="IPR015797">
    <property type="entry name" value="NUDIX_hydrolase-like_dom_sf"/>
</dbReference>
<evidence type="ECO:0000256" key="1">
    <source>
        <dbReference type="ARBA" id="ARBA00001946"/>
    </source>
</evidence>
<dbReference type="Pfam" id="PF00293">
    <property type="entry name" value="NUDIX"/>
    <property type="match status" value="1"/>
</dbReference>
<organism evidence="4 5">
    <name type="scientific">Candidatus Ryanbacteria bacterium CG10_big_fil_rev_8_21_14_0_10_43_42</name>
    <dbReference type="NCBI Taxonomy" id="1974864"/>
    <lineage>
        <taxon>Bacteria</taxon>
        <taxon>Candidatus Ryaniibacteriota</taxon>
    </lineage>
</organism>
<evidence type="ECO:0000313" key="4">
    <source>
        <dbReference type="EMBL" id="PJE64173.1"/>
    </source>
</evidence>
<dbReference type="InterPro" id="IPR000086">
    <property type="entry name" value="NUDIX_hydrolase_dom"/>
</dbReference>